<protein>
    <submittedName>
        <fullName evidence="1">Uncharacterized protein</fullName>
    </submittedName>
</protein>
<comment type="caution">
    <text evidence="1">The sequence shown here is derived from an EMBL/GenBank/DDBJ whole genome shotgun (WGS) entry which is preliminary data.</text>
</comment>
<proteinExistence type="predicted"/>
<evidence type="ECO:0000313" key="2">
    <source>
        <dbReference type="Proteomes" id="UP001233172"/>
    </source>
</evidence>
<dbReference type="EMBL" id="JASAOG010000026">
    <property type="protein sequence ID" value="KAK0062267.1"/>
    <property type="molecule type" value="Genomic_DNA"/>
</dbReference>
<reference evidence="1" key="2">
    <citation type="submission" date="2023-04" db="EMBL/GenBank/DDBJ databases">
        <authorList>
            <person name="Bu L."/>
            <person name="Lu L."/>
            <person name="Laidemitt M.R."/>
            <person name="Zhang S.M."/>
            <person name="Mutuku M."/>
            <person name="Mkoji G."/>
            <person name="Steinauer M."/>
            <person name="Loker E.S."/>
        </authorList>
    </citation>
    <scope>NUCLEOTIDE SEQUENCE</scope>
    <source>
        <strain evidence="1">KasaAsao</strain>
        <tissue evidence="1">Whole Snail</tissue>
    </source>
</reference>
<organism evidence="1 2">
    <name type="scientific">Biomphalaria pfeifferi</name>
    <name type="common">Bloodfluke planorb</name>
    <name type="synonym">Freshwater snail</name>
    <dbReference type="NCBI Taxonomy" id="112525"/>
    <lineage>
        <taxon>Eukaryota</taxon>
        <taxon>Metazoa</taxon>
        <taxon>Spiralia</taxon>
        <taxon>Lophotrochozoa</taxon>
        <taxon>Mollusca</taxon>
        <taxon>Gastropoda</taxon>
        <taxon>Heterobranchia</taxon>
        <taxon>Euthyneura</taxon>
        <taxon>Panpulmonata</taxon>
        <taxon>Hygrophila</taxon>
        <taxon>Lymnaeoidea</taxon>
        <taxon>Planorbidae</taxon>
        <taxon>Biomphalaria</taxon>
    </lineage>
</organism>
<accession>A0AAD8FER9</accession>
<gene>
    <name evidence="1" type="ORF">Bpfe_008368</name>
</gene>
<dbReference type="Proteomes" id="UP001233172">
    <property type="component" value="Unassembled WGS sequence"/>
</dbReference>
<name>A0AAD8FER9_BIOPF</name>
<evidence type="ECO:0000313" key="1">
    <source>
        <dbReference type="EMBL" id="KAK0062267.1"/>
    </source>
</evidence>
<reference evidence="1" key="1">
    <citation type="journal article" date="2023" name="PLoS Negl. Trop. Dis.">
        <title>A genome sequence for Biomphalaria pfeifferi, the major vector snail for the human-infecting parasite Schistosoma mansoni.</title>
        <authorList>
            <person name="Bu L."/>
            <person name="Lu L."/>
            <person name="Laidemitt M.R."/>
            <person name="Zhang S.M."/>
            <person name="Mutuku M."/>
            <person name="Mkoji G."/>
            <person name="Steinauer M."/>
            <person name="Loker E.S."/>
        </authorList>
    </citation>
    <scope>NUCLEOTIDE SEQUENCE</scope>
    <source>
        <strain evidence="1">KasaAsao</strain>
    </source>
</reference>
<dbReference type="AlphaFoldDB" id="A0AAD8FER9"/>
<keyword evidence="2" id="KW-1185">Reference proteome</keyword>
<sequence length="89" mass="9637">MSDTNISAGLIQADDLAESAKPPDITEKVHKTKTVRHVLESEAITVLCRQVDISVVISFVISEDISIVISVDISVISQLISQLSFLLCV</sequence>